<proteinExistence type="predicted"/>
<keyword evidence="2" id="KW-1185">Reference proteome</keyword>
<dbReference type="EMBL" id="JBHULK010000005">
    <property type="protein sequence ID" value="MFD2535848.1"/>
    <property type="molecule type" value="Genomic_DNA"/>
</dbReference>
<accession>A0ABW5JSX5</accession>
<dbReference type="Proteomes" id="UP001597441">
    <property type="component" value="Unassembled WGS sequence"/>
</dbReference>
<evidence type="ECO:0000313" key="2">
    <source>
        <dbReference type="Proteomes" id="UP001597441"/>
    </source>
</evidence>
<protein>
    <submittedName>
        <fullName evidence="1">Sugar transferase</fullName>
    </submittedName>
</protein>
<reference evidence="2" key="1">
    <citation type="journal article" date="2019" name="Int. J. Syst. Evol. Microbiol.">
        <title>The Global Catalogue of Microorganisms (GCM) 10K type strain sequencing project: providing services to taxonomists for standard genome sequencing and annotation.</title>
        <authorList>
            <consortium name="The Broad Institute Genomics Platform"/>
            <consortium name="The Broad Institute Genome Sequencing Center for Infectious Disease"/>
            <person name="Wu L."/>
            <person name="Ma J."/>
        </authorList>
    </citation>
    <scope>NUCLEOTIDE SEQUENCE [LARGE SCALE GENOMIC DNA]</scope>
    <source>
        <strain evidence="2">KCTC 42903</strain>
    </source>
</reference>
<sequence>MNLAPITIFVYNRLKNTKATIEALQRNPLSKSSILYIYSDGPKNESDQVKVSEVRNYIKKTTGFKTINIYNRNENYGLKRNIIEGVSHVISMHGKVIVLEDDLVTSPYFLDFMNQGLIYYNKNERIQSISGYTMPLKVLENTNKDFYLGLRASSWGWATWDHVWNGIDWEVKDFDSFYSNAKLRNSFNAGGSDMSSMLKNNMSKKISSWAIVFCYDQWKKNRLTVFPTKSKIINFGFAKEASNTKHIIPEYQTNLDNSNKKKFQFDDNLIVDPQITKSFAYNFSYYVRIKNKLLNIFRN</sequence>
<dbReference type="InterPro" id="IPR029044">
    <property type="entry name" value="Nucleotide-diphossugar_trans"/>
</dbReference>
<organism evidence="1 2">
    <name type="scientific">Gelatiniphilus marinus</name>
    <dbReference type="NCBI Taxonomy" id="1759464"/>
    <lineage>
        <taxon>Bacteria</taxon>
        <taxon>Pseudomonadati</taxon>
        <taxon>Bacteroidota</taxon>
        <taxon>Flavobacteriia</taxon>
        <taxon>Flavobacteriales</taxon>
        <taxon>Flavobacteriaceae</taxon>
        <taxon>Gelatiniphilus</taxon>
    </lineage>
</organism>
<dbReference type="SUPFAM" id="SSF53448">
    <property type="entry name" value="Nucleotide-diphospho-sugar transferases"/>
    <property type="match status" value="1"/>
</dbReference>
<name>A0ABW5JSX5_9FLAO</name>
<keyword evidence="1" id="KW-0808">Transferase</keyword>
<dbReference type="Gene3D" id="3.90.550.10">
    <property type="entry name" value="Spore Coat Polysaccharide Biosynthesis Protein SpsA, Chain A"/>
    <property type="match status" value="1"/>
</dbReference>
<evidence type="ECO:0000313" key="1">
    <source>
        <dbReference type="EMBL" id="MFD2535848.1"/>
    </source>
</evidence>
<dbReference type="GO" id="GO:0016740">
    <property type="term" value="F:transferase activity"/>
    <property type="evidence" value="ECO:0007669"/>
    <property type="project" value="UniProtKB-KW"/>
</dbReference>
<gene>
    <name evidence="1" type="ORF">ACFSQS_12105</name>
</gene>
<dbReference type="RefSeq" id="WP_388019146.1">
    <property type="nucleotide sequence ID" value="NZ_JBHUDT010000005.1"/>
</dbReference>
<comment type="caution">
    <text evidence="1">The sequence shown here is derived from an EMBL/GenBank/DDBJ whole genome shotgun (WGS) entry which is preliminary data.</text>
</comment>